<protein>
    <submittedName>
        <fullName evidence="2">Uncharacterized protein</fullName>
    </submittedName>
</protein>
<proteinExistence type="predicted"/>
<dbReference type="EMBL" id="CP136891">
    <property type="protein sequence ID" value="WOK97162.1"/>
    <property type="molecule type" value="Genomic_DNA"/>
</dbReference>
<keyword evidence="1" id="KW-1133">Transmembrane helix</keyword>
<name>A0AAQ3Q5T2_9LILI</name>
<feature type="transmembrane region" description="Helical" evidence="1">
    <location>
        <begin position="46"/>
        <end position="65"/>
    </location>
</feature>
<dbReference type="InterPro" id="IPR006747">
    <property type="entry name" value="DUF599"/>
</dbReference>
<gene>
    <name evidence="2" type="ORF">Cni_G05870</name>
</gene>
<keyword evidence="1" id="KW-0472">Membrane</keyword>
<dbReference type="AlphaFoldDB" id="A0AAQ3Q5T2"/>
<evidence type="ECO:0000256" key="1">
    <source>
        <dbReference type="SAM" id="Phobius"/>
    </source>
</evidence>
<dbReference type="Pfam" id="PF04654">
    <property type="entry name" value="DUF599"/>
    <property type="match status" value="1"/>
</dbReference>
<dbReference type="PANTHER" id="PTHR31168:SF1">
    <property type="entry name" value="DUF599 FAMILY PROTEIN"/>
    <property type="match status" value="1"/>
</dbReference>
<dbReference type="PANTHER" id="PTHR31168">
    <property type="entry name" value="OS02G0292800 PROTEIN"/>
    <property type="match status" value="1"/>
</dbReference>
<feature type="transmembrane region" description="Helical" evidence="1">
    <location>
        <begin position="122"/>
        <end position="146"/>
    </location>
</feature>
<sequence length="171" mass="19090">MASTLLASTAIMLSSMIAVLMNGNGNGSGRSEFRGRNMVLGDRSDLVLSIKFFSILVCFLIAFLLNVQSIRFYSHASILVSVPMKSHLCAPALAAEYVARAVNKGSYCWSLGLRSFYFSLPLFFWVFGPIPMACCCLVMVVMLYFLDVYYGWSEERKMEEENSGILLDDQI</sequence>
<keyword evidence="1" id="KW-0812">Transmembrane</keyword>
<feature type="transmembrane region" description="Helical" evidence="1">
    <location>
        <begin position="6"/>
        <end position="25"/>
    </location>
</feature>
<evidence type="ECO:0000313" key="3">
    <source>
        <dbReference type="Proteomes" id="UP001327560"/>
    </source>
</evidence>
<organism evidence="2 3">
    <name type="scientific">Canna indica</name>
    <name type="common">Indian-shot</name>
    <dbReference type="NCBI Taxonomy" id="4628"/>
    <lineage>
        <taxon>Eukaryota</taxon>
        <taxon>Viridiplantae</taxon>
        <taxon>Streptophyta</taxon>
        <taxon>Embryophyta</taxon>
        <taxon>Tracheophyta</taxon>
        <taxon>Spermatophyta</taxon>
        <taxon>Magnoliopsida</taxon>
        <taxon>Liliopsida</taxon>
        <taxon>Zingiberales</taxon>
        <taxon>Cannaceae</taxon>
        <taxon>Canna</taxon>
    </lineage>
</organism>
<keyword evidence="3" id="KW-1185">Reference proteome</keyword>
<accession>A0AAQ3Q5T2</accession>
<reference evidence="2 3" key="1">
    <citation type="submission" date="2023-10" db="EMBL/GenBank/DDBJ databases">
        <title>Chromosome-scale genome assembly provides insights into flower coloration mechanisms of Canna indica.</title>
        <authorList>
            <person name="Li C."/>
        </authorList>
    </citation>
    <scope>NUCLEOTIDE SEQUENCE [LARGE SCALE GENOMIC DNA]</scope>
    <source>
        <tissue evidence="2">Flower</tissue>
    </source>
</reference>
<dbReference type="Proteomes" id="UP001327560">
    <property type="component" value="Chromosome 2"/>
</dbReference>
<evidence type="ECO:0000313" key="2">
    <source>
        <dbReference type="EMBL" id="WOK97162.1"/>
    </source>
</evidence>